<sequence>MEYSRRNLLATVGGAVGASALASTIGRAQPSPATSDTRTHQSTATQLDAPETWPSLQNGPANTGVASQSLPLDDLEATWNIQVGGSGWSPVVSDGTAVFTSLEGTVKAVDAANGAPKWSQEYDSRIEGPPVIVNGTVYIGTRDRVYALALAGGGEQWTADPPTELRGGGTATETSVFFGTASGVARFDAETGTLENTIGSGEVAGAPAVVDGVVYYGSTDGVFAAMLTGREQWQFASGTYAYRSVTVTDDTVFATTLDPDSVTSTFHALDRVDGTENWRVSADDRVDNFSPAATDELVFIRRDQSTLEARRVSDGSVEWSTSVEQEATAVSSPIVTASTVFAVFGQSLYAFDRETGNQQRSFDGDYARTPAVTGESLLAVRGNETVKLASASTAESSGTAQPTARIERFDGEFSAAASTPNDQLIAYEWDFGADGSVDRTGERIPASVDAQTLQLTVHTNDGRSDSTTIQLGEPSGVPTGWFGPLIGGALGTAYTGVWRRSKARRDEHTVSSNTRRLSMLGWAAVAVLLAGSLGLATAAPEMITPRLTTAGITAAVVIAVALGGVGAAVAGSIRAFRSTVFGVASAITGAFLGWALATRFWPPASLVSIPSWLLVAVLAGILIITGNTAILSWLRGESATPAQPSQPTNASDDEADTANDQDGEPAADDEEPSIDDLWGKADRRLIAADDMREDDPQAALEEYEQAAALFDELVDRVSDSDDRYEELTAGQTFAHDQVELLRDALD</sequence>
<dbReference type="Proteomes" id="UP000663064">
    <property type="component" value="Chromosome"/>
</dbReference>
<dbReference type="PROSITE" id="PS51318">
    <property type="entry name" value="TAT"/>
    <property type="match status" value="1"/>
</dbReference>
<feature type="transmembrane region" description="Helical" evidence="2">
    <location>
        <begin position="609"/>
        <end position="634"/>
    </location>
</feature>
<dbReference type="PANTHER" id="PTHR34512">
    <property type="entry name" value="CELL SURFACE PROTEIN"/>
    <property type="match status" value="1"/>
</dbReference>
<feature type="transmembrane region" description="Helical" evidence="2">
    <location>
        <begin position="519"/>
        <end position="539"/>
    </location>
</feature>
<dbReference type="InterPro" id="IPR015943">
    <property type="entry name" value="WD40/YVTN_repeat-like_dom_sf"/>
</dbReference>
<name>A0A871BI34_HALGI</name>
<evidence type="ECO:0000313" key="5">
    <source>
        <dbReference type="Proteomes" id="UP000663064"/>
    </source>
</evidence>
<reference evidence="4" key="1">
    <citation type="journal article" date="2021" name="Front. Microbiol.">
        <title>Cellular and Genomic Properties of Haloferax gibbonsii LR2-5, the Host of Euryarchaeal Virus HFTV1.</title>
        <authorList>
            <person name="Tittes C."/>
            <person name="Schwarzer S."/>
            <person name="Pfeiffer F."/>
            <person name="Dyall-Smith M."/>
            <person name="Rodriguez-Franco M."/>
            <person name="Oksanen H.M."/>
            <person name="Quax T.E.F."/>
        </authorList>
    </citation>
    <scope>NUCLEOTIDE SEQUENCE</scope>
    <source>
        <strain evidence="4">LR2-5</strain>
    </source>
</reference>
<dbReference type="InterPro" id="IPR018391">
    <property type="entry name" value="PQQ_b-propeller_rpt"/>
</dbReference>
<feature type="domain" description="Pyrrolo-quinoline quinone repeat" evidence="3">
    <location>
        <begin position="228"/>
        <end position="395"/>
    </location>
</feature>
<keyword evidence="2" id="KW-1133">Transmembrane helix</keyword>
<organism evidence="4 5">
    <name type="scientific">Haloferax gibbonsii</name>
    <dbReference type="NCBI Taxonomy" id="35746"/>
    <lineage>
        <taxon>Archaea</taxon>
        <taxon>Methanobacteriati</taxon>
        <taxon>Methanobacteriota</taxon>
        <taxon>Stenosarchaea group</taxon>
        <taxon>Halobacteria</taxon>
        <taxon>Halobacteriales</taxon>
        <taxon>Haloferacaceae</taxon>
        <taxon>Haloferax</taxon>
    </lineage>
</organism>
<feature type="transmembrane region" description="Helical" evidence="2">
    <location>
        <begin position="481"/>
        <end position="498"/>
    </location>
</feature>
<protein>
    <submittedName>
        <fullName evidence="4">PQQ repeat protein</fullName>
    </submittedName>
</protein>
<accession>A0A871BI34</accession>
<dbReference type="PANTHER" id="PTHR34512:SF30">
    <property type="entry name" value="OUTER MEMBRANE PROTEIN ASSEMBLY FACTOR BAMB"/>
    <property type="match status" value="1"/>
</dbReference>
<feature type="compositionally biased region" description="Polar residues" evidence="1">
    <location>
        <begin position="31"/>
        <end position="46"/>
    </location>
</feature>
<feature type="transmembrane region" description="Helical" evidence="2">
    <location>
        <begin position="580"/>
        <end position="597"/>
    </location>
</feature>
<gene>
    <name evidence="4" type="ORF">HfgLR_13115</name>
</gene>
<evidence type="ECO:0000313" key="4">
    <source>
        <dbReference type="EMBL" id="QOS12751.1"/>
    </source>
</evidence>
<dbReference type="InterPro" id="IPR002372">
    <property type="entry name" value="PQQ_rpt_dom"/>
</dbReference>
<keyword evidence="2" id="KW-0812">Transmembrane</keyword>
<feature type="compositionally biased region" description="Polar residues" evidence="1">
    <location>
        <begin position="640"/>
        <end position="650"/>
    </location>
</feature>
<feature type="region of interest" description="Disordered" evidence="1">
    <location>
        <begin position="639"/>
        <end position="674"/>
    </location>
</feature>
<dbReference type="InterPro" id="IPR011047">
    <property type="entry name" value="Quinoprotein_ADH-like_sf"/>
</dbReference>
<evidence type="ECO:0000256" key="1">
    <source>
        <dbReference type="SAM" id="MobiDB-lite"/>
    </source>
</evidence>
<dbReference type="EMBL" id="CP063205">
    <property type="protein sequence ID" value="QOS12751.1"/>
    <property type="molecule type" value="Genomic_DNA"/>
</dbReference>
<evidence type="ECO:0000256" key="2">
    <source>
        <dbReference type="SAM" id="Phobius"/>
    </source>
</evidence>
<dbReference type="Pfam" id="PF13360">
    <property type="entry name" value="PQQ_2"/>
    <property type="match status" value="2"/>
</dbReference>
<proteinExistence type="predicted"/>
<dbReference type="GeneID" id="59460279"/>
<dbReference type="RefSeq" id="WP_193492613.1">
    <property type="nucleotide sequence ID" value="NZ_CP063205.1"/>
</dbReference>
<dbReference type="InterPro" id="IPR006311">
    <property type="entry name" value="TAT_signal"/>
</dbReference>
<feature type="compositionally biased region" description="Acidic residues" evidence="1">
    <location>
        <begin position="651"/>
        <end position="674"/>
    </location>
</feature>
<feature type="transmembrane region" description="Helical" evidence="2">
    <location>
        <begin position="551"/>
        <end position="573"/>
    </location>
</feature>
<dbReference type="SUPFAM" id="SSF50998">
    <property type="entry name" value="Quinoprotein alcohol dehydrogenase-like"/>
    <property type="match status" value="2"/>
</dbReference>
<feature type="domain" description="Pyrrolo-quinoline quinone repeat" evidence="3">
    <location>
        <begin position="79"/>
        <end position="145"/>
    </location>
</feature>
<dbReference type="Gene3D" id="2.130.10.10">
    <property type="entry name" value="YVTN repeat-like/Quinoprotein amine dehydrogenase"/>
    <property type="match status" value="2"/>
</dbReference>
<evidence type="ECO:0000259" key="3">
    <source>
        <dbReference type="Pfam" id="PF13360"/>
    </source>
</evidence>
<feature type="region of interest" description="Disordered" evidence="1">
    <location>
        <begin position="26"/>
        <end position="65"/>
    </location>
</feature>
<feature type="compositionally biased region" description="Polar residues" evidence="1">
    <location>
        <begin position="54"/>
        <end position="65"/>
    </location>
</feature>
<dbReference type="SMART" id="SM00564">
    <property type="entry name" value="PQQ"/>
    <property type="match status" value="6"/>
</dbReference>
<keyword evidence="2" id="KW-0472">Membrane</keyword>
<dbReference type="AlphaFoldDB" id="A0A871BI34"/>